<dbReference type="Proteomes" id="UP001385951">
    <property type="component" value="Unassembled WGS sequence"/>
</dbReference>
<comment type="caution">
    <text evidence="1">The sequence shown here is derived from an EMBL/GenBank/DDBJ whole genome shotgun (WGS) entry which is preliminary data.</text>
</comment>
<name>A0AAW0G006_9APHY</name>
<sequence length="58" mass="6152">MSNGLFSAATTSIPVSMPMVIDPPSGFDCQHQFPGYEGFSALVSGSAMITSNYWTETS</sequence>
<proteinExistence type="predicted"/>
<evidence type="ECO:0000313" key="2">
    <source>
        <dbReference type="Proteomes" id="UP001385951"/>
    </source>
</evidence>
<protein>
    <submittedName>
        <fullName evidence="1">Uncharacterized protein</fullName>
    </submittedName>
</protein>
<accession>A0AAW0G006</accession>
<gene>
    <name evidence="1" type="ORF">QCA50_009553</name>
</gene>
<dbReference type="EMBL" id="JASBNA010000014">
    <property type="protein sequence ID" value="KAK7687053.1"/>
    <property type="molecule type" value="Genomic_DNA"/>
</dbReference>
<organism evidence="1 2">
    <name type="scientific">Cerrena zonata</name>
    <dbReference type="NCBI Taxonomy" id="2478898"/>
    <lineage>
        <taxon>Eukaryota</taxon>
        <taxon>Fungi</taxon>
        <taxon>Dikarya</taxon>
        <taxon>Basidiomycota</taxon>
        <taxon>Agaricomycotina</taxon>
        <taxon>Agaricomycetes</taxon>
        <taxon>Polyporales</taxon>
        <taxon>Cerrenaceae</taxon>
        <taxon>Cerrena</taxon>
    </lineage>
</organism>
<evidence type="ECO:0000313" key="1">
    <source>
        <dbReference type="EMBL" id="KAK7687053.1"/>
    </source>
</evidence>
<keyword evidence="2" id="KW-1185">Reference proteome</keyword>
<dbReference type="AlphaFoldDB" id="A0AAW0G006"/>
<reference evidence="1 2" key="1">
    <citation type="submission" date="2022-09" db="EMBL/GenBank/DDBJ databases">
        <authorList>
            <person name="Palmer J.M."/>
        </authorList>
    </citation>
    <scope>NUCLEOTIDE SEQUENCE [LARGE SCALE GENOMIC DNA]</scope>
    <source>
        <strain evidence="1 2">DSM 7382</strain>
    </source>
</reference>